<accession>A0A1N5S670</accession>
<dbReference type="AlphaFoldDB" id="A0A1N5S670"/>
<name>A0A1N5S670_9ARCH</name>
<reference evidence="1 4" key="1">
    <citation type="submission" date="2016-04" db="EMBL/GenBank/DDBJ databases">
        <authorList>
            <person name="Evans L.H."/>
            <person name="Alamgir A."/>
            <person name="Owens N."/>
            <person name="Weber N.D."/>
            <person name="Virtaneva K."/>
            <person name="Barbian K."/>
            <person name="Babar A."/>
            <person name="Rosenke K."/>
        </authorList>
    </citation>
    <scope>NUCLEOTIDE SEQUENCE [LARGE SCALE GENOMIC DNA]</scope>
    <source>
        <strain evidence="1">S5</strain>
        <strain evidence="4">S5(T) (JCM 30642 \VKM B-2941)</strain>
    </source>
</reference>
<sequence>MNVKTSISIDKKIWMELKNLALERGKDVSSILKDAIENELNSNLDKSLMKYSIQGTFDLDFEPIKPKSKISDLIRSMRDDRESHIS</sequence>
<evidence type="ECO:0000313" key="1">
    <source>
        <dbReference type="EMBL" id="SIM31524.1"/>
    </source>
</evidence>
<proteinExistence type="predicted"/>
<dbReference type="EMBL" id="LT719092">
    <property type="protein sequence ID" value="SJK83966.1"/>
    <property type="molecule type" value="Genomic_DNA"/>
</dbReference>
<evidence type="ECO:0000313" key="4">
    <source>
        <dbReference type="Proteomes" id="UP000195607"/>
    </source>
</evidence>
<reference evidence="2" key="2">
    <citation type="submission" date="2016-06" db="EMBL/GenBank/DDBJ databases">
        <authorList>
            <person name="Olsen C.W."/>
            <person name="Carey S."/>
            <person name="Hinshaw L."/>
            <person name="Karasin A.I."/>
        </authorList>
    </citation>
    <scope>NUCLEOTIDE SEQUENCE [LARGE SCALE GENOMIC DNA]</scope>
    <source>
        <strain evidence="2">PM4</strain>
    </source>
</reference>
<evidence type="ECO:0000313" key="3">
    <source>
        <dbReference type="Proteomes" id="UP000187822"/>
    </source>
</evidence>
<dbReference type="RefSeq" id="WP_021789424.1">
    <property type="nucleotide sequence ID" value="NZ_LT671858.1"/>
</dbReference>
<reference evidence="3" key="3">
    <citation type="submission" date="2016-06" db="EMBL/GenBank/DDBJ databases">
        <authorList>
            <person name="Toshchakov V.S."/>
        </authorList>
    </citation>
    <scope>NUCLEOTIDE SEQUENCE [LARGE SCALE GENOMIC DNA]</scope>
    <source>
        <strain>PM4 (JCM 30641</strain>
        <strain evidence="3">\VKM B-2940)</strain>
    </source>
</reference>
<keyword evidence="3" id="KW-1185">Reference proteome</keyword>
<dbReference type="EMBL" id="LT671858">
    <property type="protein sequence ID" value="SIM31524.1"/>
    <property type="molecule type" value="Genomic_DNA"/>
</dbReference>
<dbReference type="OrthoDB" id="26043at2157"/>
<organism evidence="1 4">
    <name type="scientific">Cuniculiplasma divulgatum</name>
    <dbReference type="NCBI Taxonomy" id="1673428"/>
    <lineage>
        <taxon>Archaea</taxon>
        <taxon>Methanobacteriati</taxon>
        <taxon>Thermoplasmatota</taxon>
        <taxon>Thermoplasmata</taxon>
        <taxon>Thermoplasmatales</taxon>
        <taxon>Cuniculiplasmataceae</taxon>
        <taxon>Cuniculiplasma</taxon>
    </lineage>
</organism>
<protein>
    <submittedName>
        <fullName evidence="1">VapB antitoxin</fullName>
    </submittedName>
</protein>
<dbReference type="Proteomes" id="UP000187822">
    <property type="component" value="Chromosome I"/>
</dbReference>
<dbReference type="KEGG" id="cdiv:CPM_0065"/>
<evidence type="ECO:0000313" key="2">
    <source>
        <dbReference type="EMBL" id="SJK83966.1"/>
    </source>
</evidence>
<gene>
    <name evidence="2" type="ORF">CPM_0065</name>
    <name evidence="1" type="ORF">CSP5_0096</name>
</gene>
<dbReference type="GO" id="GO:0006355">
    <property type="term" value="P:regulation of DNA-templated transcription"/>
    <property type="evidence" value="ECO:0007669"/>
    <property type="project" value="InterPro"/>
</dbReference>
<dbReference type="Proteomes" id="UP000195607">
    <property type="component" value="Chromosome I"/>
</dbReference>
<dbReference type="GeneID" id="41587411"/>